<dbReference type="Proteomes" id="UP000002281">
    <property type="component" value="Chromosome 5"/>
</dbReference>
<keyword evidence="1" id="KW-0175">Coiled coil</keyword>
<dbReference type="PANTHER" id="PTHR28638">
    <property type="entry name" value="CELL CYCLE PROGRESSION PROTEIN 1"/>
    <property type="match status" value="1"/>
</dbReference>
<sequence>MASCPDQDNSWVLAGSESLPVETLGPETRTDPESERAAQAPRSPSTVDDGLAGTLDGEETVFQSESSQSGPILPEETEAKGIVEDDGRGVEPPGPGNTVSQGDLEETVVAALGPDTQDLEDQSPPQSLPSSPKAVNPHHHPWRQ</sequence>
<dbReference type="PANTHER" id="PTHR28638:SF1">
    <property type="entry name" value="PRE-B-CELL LEUKEMIA TRANSCRIPTION FACTOR-INTERACTING PROTEIN 1"/>
    <property type="match status" value="1"/>
</dbReference>
<feature type="compositionally biased region" description="Low complexity" evidence="2">
    <location>
        <begin position="122"/>
        <end position="132"/>
    </location>
</feature>
<evidence type="ECO:0000256" key="2">
    <source>
        <dbReference type="SAM" id="MobiDB-lite"/>
    </source>
</evidence>
<feature type="compositionally biased region" description="Polar residues" evidence="2">
    <location>
        <begin position="61"/>
        <end position="70"/>
    </location>
</feature>
<feature type="region of interest" description="Disordered" evidence="2">
    <location>
        <begin position="1"/>
        <end position="144"/>
    </location>
</feature>
<reference evidence="3" key="3">
    <citation type="submission" date="2025-09" db="UniProtKB">
        <authorList>
            <consortium name="Ensembl"/>
        </authorList>
    </citation>
    <scope>IDENTIFICATION</scope>
    <source>
        <strain evidence="3">Thoroughbred</strain>
    </source>
</reference>
<name>A0A9L0S6R1_HORSE</name>
<evidence type="ECO:0000313" key="3">
    <source>
        <dbReference type="Ensembl" id="ENSECAP00000069843.1"/>
    </source>
</evidence>
<accession>A0A9L0S6R1</accession>
<protein>
    <submittedName>
        <fullName evidence="3">PBX homeobox interacting protein 1</fullName>
    </submittedName>
</protein>
<evidence type="ECO:0000256" key="1">
    <source>
        <dbReference type="ARBA" id="ARBA00023054"/>
    </source>
</evidence>
<feature type="compositionally biased region" description="Basic and acidic residues" evidence="2">
    <location>
        <begin position="77"/>
        <end position="89"/>
    </location>
</feature>
<dbReference type="AlphaFoldDB" id="A0A9L0S6R1"/>
<feature type="compositionally biased region" description="Polar residues" evidence="2">
    <location>
        <begin position="1"/>
        <end position="10"/>
    </location>
</feature>
<keyword evidence="4" id="KW-1185">Reference proteome</keyword>
<proteinExistence type="predicted"/>
<reference evidence="3 4" key="1">
    <citation type="journal article" date="2009" name="Science">
        <title>Genome sequence, comparative analysis, and population genetics of the domestic horse.</title>
        <authorList>
            <consortium name="Broad Institute Genome Sequencing Platform"/>
            <consortium name="Broad Institute Whole Genome Assembly Team"/>
            <person name="Wade C.M."/>
            <person name="Giulotto E."/>
            <person name="Sigurdsson S."/>
            <person name="Zoli M."/>
            <person name="Gnerre S."/>
            <person name="Imsland F."/>
            <person name="Lear T.L."/>
            <person name="Adelson D.L."/>
            <person name="Bailey E."/>
            <person name="Bellone R.R."/>
            <person name="Bloecker H."/>
            <person name="Distl O."/>
            <person name="Edgar R.C."/>
            <person name="Garber M."/>
            <person name="Leeb T."/>
            <person name="Mauceli E."/>
            <person name="MacLeod J.N."/>
            <person name="Penedo M.C.T."/>
            <person name="Raison J.M."/>
            <person name="Sharpe T."/>
            <person name="Vogel J."/>
            <person name="Andersson L."/>
            <person name="Antczak D.F."/>
            <person name="Biagi T."/>
            <person name="Binns M.M."/>
            <person name="Chowdhary B.P."/>
            <person name="Coleman S.J."/>
            <person name="Della Valle G."/>
            <person name="Fryc S."/>
            <person name="Guerin G."/>
            <person name="Hasegawa T."/>
            <person name="Hill E.W."/>
            <person name="Jurka J."/>
            <person name="Kiialainen A."/>
            <person name="Lindgren G."/>
            <person name="Liu J."/>
            <person name="Magnani E."/>
            <person name="Mickelson J.R."/>
            <person name="Murray J."/>
            <person name="Nergadze S.G."/>
            <person name="Onofrio R."/>
            <person name="Pedroni S."/>
            <person name="Piras M.F."/>
            <person name="Raudsepp T."/>
            <person name="Rocchi M."/>
            <person name="Roeed K.H."/>
            <person name="Ryder O.A."/>
            <person name="Searle S."/>
            <person name="Skow L."/>
            <person name="Swinburne J.E."/>
            <person name="Syvaenen A.C."/>
            <person name="Tozaki T."/>
            <person name="Valberg S.J."/>
            <person name="Vaudin M."/>
            <person name="White J.R."/>
            <person name="Zody M.C."/>
            <person name="Lander E.S."/>
            <person name="Lindblad-Toh K."/>
        </authorList>
    </citation>
    <scope>NUCLEOTIDE SEQUENCE [LARGE SCALE GENOMIC DNA]</scope>
    <source>
        <strain evidence="3 4">Thoroughbred</strain>
    </source>
</reference>
<reference evidence="3" key="2">
    <citation type="submission" date="2025-08" db="UniProtKB">
        <authorList>
            <consortium name="Ensembl"/>
        </authorList>
    </citation>
    <scope>IDENTIFICATION</scope>
    <source>
        <strain evidence="3">Thoroughbred</strain>
    </source>
</reference>
<organism evidence="3 4">
    <name type="scientific">Equus caballus</name>
    <name type="common">Horse</name>
    <dbReference type="NCBI Taxonomy" id="9796"/>
    <lineage>
        <taxon>Eukaryota</taxon>
        <taxon>Metazoa</taxon>
        <taxon>Chordata</taxon>
        <taxon>Craniata</taxon>
        <taxon>Vertebrata</taxon>
        <taxon>Euteleostomi</taxon>
        <taxon>Mammalia</taxon>
        <taxon>Eutheria</taxon>
        <taxon>Laurasiatheria</taxon>
        <taxon>Perissodactyla</taxon>
        <taxon>Equidae</taxon>
        <taxon>Equus</taxon>
    </lineage>
</organism>
<dbReference type="Ensembl" id="ENSECAT00000084439.1">
    <property type="protein sequence ID" value="ENSECAP00000069843.1"/>
    <property type="gene ID" value="ENSECAG00000026849.4"/>
</dbReference>
<dbReference type="GeneTree" id="ENSGT00940000162147"/>
<evidence type="ECO:0000313" key="4">
    <source>
        <dbReference type="Proteomes" id="UP000002281"/>
    </source>
</evidence>
<gene>
    <name evidence="3" type="primary">PBXIP1</name>
</gene>
<dbReference type="InterPro" id="IPR051990">
    <property type="entry name" value="CCPG1/PBIP1"/>
</dbReference>